<dbReference type="PANTHER" id="PTHR48449:SF1">
    <property type="entry name" value="DUF1985 DOMAIN-CONTAINING PROTEIN"/>
    <property type="match status" value="1"/>
</dbReference>
<keyword evidence="3" id="KW-1185">Reference proteome</keyword>
<evidence type="ECO:0000313" key="3">
    <source>
        <dbReference type="Proteomes" id="UP000594638"/>
    </source>
</evidence>
<dbReference type="Gramene" id="OE9A109369T1">
    <property type="protein sequence ID" value="OE9A109369C1"/>
    <property type="gene ID" value="OE9A109369"/>
</dbReference>
<feature type="compositionally biased region" description="Basic and acidic residues" evidence="1">
    <location>
        <begin position="266"/>
        <end position="280"/>
    </location>
</feature>
<comment type="caution">
    <text evidence="2">The sequence shown here is derived from an EMBL/GenBank/DDBJ whole genome shotgun (WGS) entry which is preliminary data.</text>
</comment>
<protein>
    <submittedName>
        <fullName evidence="2">Protein S-acyltransferase 24</fullName>
    </submittedName>
</protein>
<sequence>MKFQFWAPENVRLPPRISQRSNLKNIKTVIDNLDDRLRADFRNSCLGFLADVPEIQFFAQLIQVLVCRGIRGDKSHELGFNVQGHLTRFRPQEYAIIIRLHAGSFSEGDRYTKALEKKRLKEKLALIVEGVITAPDNNVDIDEDTLSLVNDLKLFFFYPWAKWGIGIWAYEAVPELDERFDQRVGERSPRLLCWTSTKQLQQRTYDAFFRDVQLHVHGTLCPTEAEHDLSYIISLVPFSDHLVQFLDDLDRSVVGPQFHEAAPTSGRHDGSATGDGHYDESGTGAEDDETSASDDRQTSEGNDNNGSKADESGDSNRDTSSETGAGDTEDDEDVSGRQSGTLPTPMGAPSTSGLQASHGGPNVTREDVEGMLLDRASSSR</sequence>
<dbReference type="AlphaFoldDB" id="A0A8S0R9W0"/>
<dbReference type="EMBL" id="CACTIH010002258">
    <property type="protein sequence ID" value="CAA2975373.1"/>
    <property type="molecule type" value="Genomic_DNA"/>
</dbReference>
<proteinExistence type="predicted"/>
<dbReference type="Proteomes" id="UP000594638">
    <property type="component" value="Unassembled WGS sequence"/>
</dbReference>
<evidence type="ECO:0000256" key="1">
    <source>
        <dbReference type="SAM" id="MobiDB-lite"/>
    </source>
</evidence>
<feature type="compositionally biased region" description="Basic and acidic residues" evidence="1">
    <location>
        <begin position="308"/>
        <end position="320"/>
    </location>
</feature>
<organism evidence="2 3">
    <name type="scientific">Olea europaea subsp. europaea</name>
    <dbReference type="NCBI Taxonomy" id="158383"/>
    <lineage>
        <taxon>Eukaryota</taxon>
        <taxon>Viridiplantae</taxon>
        <taxon>Streptophyta</taxon>
        <taxon>Embryophyta</taxon>
        <taxon>Tracheophyta</taxon>
        <taxon>Spermatophyta</taxon>
        <taxon>Magnoliopsida</taxon>
        <taxon>eudicotyledons</taxon>
        <taxon>Gunneridae</taxon>
        <taxon>Pentapetalae</taxon>
        <taxon>asterids</taxon>
        <taxon>lamiids</taxon>
        <taxon>Lamiales</taxon>
        <taxon>Oleaceae</taxon>
        <taxon>Oleeae</taxon>
        <taxon>Olea</taxon>
    </lineage>
</organism>
<gene>
    <name evidence="2" type="ORF">OLEA9_A109369</name>
</gene>
<evidence type="ECO:0000313" key="2">
    <source>
        <dbReference type="EMBL" id="CAA2975373.1"/>
    </source>
</evidence>
<feature type="region of interest" description="Disordered" evidence="1">
    <location>
        <begin position="259"/>
        <end position="380"/>
    </location>
</feature>
<accession>A0A8S0R9W0</accession>
<dbReference type="PANTHER" id="PTHR48449">
    <property type="entry name" value="DUF1985 DOMAIN-CONTAINING PROTEIN"/>
    <property type="match status" value="1"/>
</dbReference>
<dbReference type="OrthoDB" id="1114298at2759"/>
<reference evidence="2 3" key="1">
    <citation type="submission" date="2019-12" db="EMBL/GenBank/DDBJ databases">
        <authorList>
            <person name="Alioto T."/>
            <person name="Alioto T."/>
            <person name="Gomez Garrido J."/>
        </authorList>
    </citation>
    <scope>NUCLEOTIDE SEQUENCE [LARGE SCALE GENOMIC DNA]</scope>
</reference>
<name>A0A8S0R9W0_OLEEU</name>